<feature type="transmembrane region" description="Helical" evidence="2">
    <location>
        <begin position="250"/>
        <end position="270"/>
    </location>
</feature>
<feature type="transmembrane region" description="Helical" evidence="2">
    <location>
        <begin position="410"/>
        <end position="430"/>
    </location>
</feature>
<evidence type="ECO:0000256" key="2">
    <source>
        <dbReference type="SAM" id="Phobius"/>
    </source>
</evidence>
<proteinExistence type="predicted"/>
<dbReference type="GO" id="GO:0006897">
    <property type="term" value="P:endocytosis"/>
    <property type="evidence" value="ECO:0007669"/>
    <property type="project" value="TreeGrafter"/>
</dbReference>
<accession>A0A6H0XZP6</accession>
<feature type="transmembrane region" description="Helical" evidence="2">
    <location>
        <begin position="301"/>
        <end position="321"/>
    </location>
</feature>
<feature type="transmembrane region" description="Helical" evidence="2">
    <location>
        <begin position="184"/>
        <end position="205"/>
    </location>
</feature>
<dbReference type="GO" id="GO:0051666">
    <property type="term" value="P:actin cortical patch localization"/>
    <property type="evidence" value="ECO:0007669"/>
    <property type="project" value="TreeGrafter"/>
</dbReference>
<feature type="transmembrane region" description="Helical" evidence="2">
    <location>
        <begin position="356"/>
        <end position="375"/>
    </location>
</feature>
<keyword evidence="2" id="KW-0812">Transmembrane</keyword>
<sequence>MSSFEEKDLNLDPARSHSQTIRFDSANASRHATPSRKCSQLLEKPSGPEYRRESDTPDPPVISRITTRIAGPRFTIAAYLGLARWQQSLTVVGCFMLMFNSWGLVNAYGTYQSYYKQHLLAGQSNATLNLIGAMQCFIVLGLSMIVGRVLDAGHFYRLTIIGGLLVTIASFLISIRSITASYGSLLAVQGILMPLGMACMFVPSSQIVAGWFVKYKVLFMGVVACGASIAGLVYPMMLKHLIAIVGFHTAQRYVSILTALTSLSAAALAIPNPDRVIRIPKSWTSTRTYIDGECFRRGSSLGLVVAIGLLFTGFYAVFFNLEDWAADTGLGRMDETPNTEDITLKHEVDNDAIRTFWLLSIMNASSTFGRIGILYIGNFVGALRTHAAVTSTAALLLLAMWSTVNNMPGGLSFVVIYGIISGADIALPPSSMADILGEDPEEKAKLGQWTGLMYGCAAPFSLAGPVIGGLMIGLNGLGYLPLQLCNDIAAEPLIGGQSMEDDVLNEIHEESDFWQRLESVIATSCRTEEDIDDVLRQLLEADVFVANRAYVRRQFLYCLLQDDDASTLHLAAAICLYDGRGDEGVFETMQEEGAFSRLVELVSMKPNDDNALHRLLLELLFEMSRIRKLDRNDLATVSDNFILYLFQLIEALSDDADDPYHYPVIRVLLSFNEQYMCFASTPHTPGLTNRILKLLSAHGPEYRTFGENLILLLNRETALGPQLLILKLLYLLFTTPSTYEYFYTNDLHVLVDVIVRNLLDLDLGNYDMESSSEDITQEGQRALRHTYLRVLCPLLKNTQLAREGSHYKREELRKLLNLLVNRSSAHFAPVDETVLRLVLRCKQIPWLREHNDPEDEIIEQRLAEVAPGEQAVAKKLLGMSLDAAAESSLSVLEVSAKIAKQKPSVPAPRRKNRKPPGHGVANTRLDVPRTAVNVSNAMQQKERSPFADDDEEVLSG</sequence>
<name>A0A6H0XZP6_9PEZI</name>
<feature type="region of interest" description="Disordered" evidence="1">
    <location>
        <begin position="902"/>
        <end position="956"/>
    </location>
</feature>
<dbReference type="AlphaFoldDB" id="A0A6H0XZP6"/>
<gene>
    <name evidence="4" type="ORF">AMS68_005750</name>
</gene>
<dbReference type="PANTHER" id="PTHR13357:SF1">
    <property type="entry name" value="NCK-INTERACTING PROTEIN WITH SH3 DOMAIN"/>
    <property type="match status" value="1"/>
</dbReference>
<evidence type="ECO:0000256" key="1">
    <source>
        <dbReference type="SAM" id="MobiDB-lite"/>
    </source>
</evidence>
<dbReference type="OrthoDB" id="445362at2759"/>
<dbReference type="GO" id="GO:0071933">
    <property type="term" value="F:Arp2/3 complex binding"/>
    <property type="evidence" value="ECO:0007669"/>
    <property type="project" value="TreeGrafter"/>
</dbReference>
<reference evidence="4 5" key="1">
    <citation type="journal article" date="2016" name="Sci. Rep.">
        <title>Peltaster fructicola genome reveals evolution from an invasive phytopathogen to an ectophytic parasite.</title>
        <authorList>
            <person name="Xu C."/>
            <person name="Chen H."/>
            <person name="Gleason M.L."/>
            <person name="Xu J.R."/>
            <person name="Liu H."/>
            <person name="Zhang R."/>
            <person name="Sun G."/>
        </authorList>
    </citation>
    <scope>NUCLEOTIDE SEQUENCE [LARGE SCALE GENOMIC DNA]</scope>
    <source>
        <strain evidence="4 5">LNHT1506</strain>
    </source>
</reference>
<evidence type="ECO:0000313" key="4">
    <source>
        <dbReference type="EMBL" id="QIX00233.1"/>
    </source>
</evidence>
<feature type="transmembrane region" description="Helical" evidence="2">
    <location>
        <begin position="158"/>
        <end position="178"/>
    </location>
</feature>
<dbReference type="Pfam" id="PF09431">
    <property type="entry name" value="SPIN90_LRD"/>
    <property type="match status" value="1"/>
</dbReference>
<feature type="transmembrane region" description="Helical" evidence="2">
    <location>
        <begin position="387"/>
        <end position="404"/>
    </location>
</feature>
<feature type="compositionally biased region" description="Polar residues" evidence="1">
    <location>
        <begin position="16"/>
        <end position="38"/>
    </location>
</feature>
<dbReference type="Gene3D" id="1.20.1250.20">
    <property type="entry name" value="MFS general substrate transporter like domains"/>
    <property type="match status" value="1"/>
</dbReference>
<evidence type="ECO:0000313" key="5">
    <source>
        <dbReference type="Proteomes" id="UP000503462"/>
    </source>
</evidence>
<dbReference type="InterPro" id="IPR036259">
    <property type="entry name" value="MFS_trans_sf"/>
</dbReference>
<feature type="transmembrane region" description="Helical" evidence="2">
    <location>
        <begin position="89"/>
        <end position="108"/>
    </location>
</feature>
<feature type="transmembrane region" description="Helical" evidence="2">
    <location>
        <begin position="451"/>
        <end position="474"/>
    </location>
</feature>
<dbReference type="Proteomes" id="UP000503462">
    <property type="component" value="Chromosome 4"/>
</dbReference>
<dbReference type="EMBL" id="CP051142">
    <property type="protein sequence ID" value="QIX00233.1"/>
    <property type="molecule type" value="Genomic_DNA"/>
</dbReference>
<feature type="compositionally biased region" description="Acidic residues" evidence="1">
    <location>
        <begin position="947"/>
        <end position="956"/>
    </location>
</feature>
<keyword evidence="5" id="KW-1185">Reference proteome</keyword>
<dbReference type="GO" id="GO:0030479">
    <property type="term" value="C:actin cortical patch"/>
    <property type="evidence" value="ECO:0007669"/>
    <property type="project" value="TreeGrafter"/>
</dbReference>
<evidence type="ECO:0000259" key="3">
    <source>
        <dbReference type="Pfam" id="PF09431"/>
    </source>
</evidence>
<organism evidence="4 5">
    <name type="scientific">Peltaster fructicola</name>
    <dbReference type="NCBI Taxonomy" id="286661"/>
    <lineage>
        <taxon>Eukaryota</taxon>
        <taxon>Fungi</taxon>
        <taxon>Dikarya</taxon>
        <taxon>Ascomycota</taxon>
        <taxon>Pezizomycotina</taxon>
        <taxon>Dothideomycetes</taxon>
        <taxon>Dothideomycetes incertae sedis</taxon>
        <taxon>Peltaster</taxon>
    </lineage>
</organism>
<dbReference type="GO" id="GO:0000147">
    <property type="term" value="P:actin cortical patch assembly"/>
    <property type="evidence" value="ECO:0007669"/>
    <property type="project" value="TreeGrafter"/>
</dbReference>
<dbReference type="InterPro" id="IPR018556">
    <property type="entry name" value="SPIN90/Ldb17_LRD"/>
</dbReference>
<dbReference type="PANTHER" id="PTHR13357">
    <property type="entry name" value="SH3 ADAPTER PROTEIN SPIN90 NCK INTERACTING PROTEIN WITH SH3 DOMAIN"/>
    <property type="match status" value="1"/>
</dbReference>
<keyword evidence="2" id="KW-0472">Membrane</keyword>
<feature type="compositionally biased region" description="Basic and acidic residues" evidence="1">
    <location>
        <begin position="1"/>
        <end position="10"/>
    </location>
</feature>
<feature type="region of interest" description="Disordered" evidence="1">
    <location>
        <begin position="1"/>
        <end position="59"/>
    </location>
</feature>
<protein>
    <recommendedName>
        <fullName evidence="3">SPIN90/Ldb17 leucine-rich domain-containing protein</fullName>
    </recommendedName>
</protein>
<keyword evidence="2" id="KW-1133">Transmembrane helix</keyword>
<dbReference type="SUPFAM" id="SSF103473">
    <property type="entry name" value="MFS general substrate transporter"/>
    <property type="match status" value="1"/>
</dbReference>
<feature type="domain" description="SPIN90/Ldb17 leucine-rich" evidence="3">
    <location>
        <begin position="657"/>
        <end position="812"/>
    </location>
</feature>
<feature type="transmembrane region" description="Helical" evidence="2">
    <location>
        <begin position="217"/>
        <end position="238"/>
    </location>
</feature>
<feature type="transmembrane region" description="Helical" evidence="2">
    <location>
        <begin position="128"/>
        <end position="146"/>
    </location>
</feature>
<dbReference type="InterPro" id="IPR030125">
    <property type="entry name" value="SPIN90/Ldb17"/>
</dbReference>